<dbReference type="EMBL" id="AJWK01005015">
    <property type="status" value="NOT_ANNOTATED_CDS"/>
    <property type="molecule type" value="Genomic_DNA"/>
</dbReference>
<evidence type="ECO:0000259" key="1">
    <source>
        <dbReference type="SMART" id="SM00587"/>
    </source>
</evidence>
<dbReference type="Pfam" id="PF02958">
    <property type="entry name" value="EcKL"/>
    <property type="match status" value="2"/>
</dbReference>
<dbReference type="SMART" id="SM00587">
    <property type="entry name" value="CHK"/>
    <property type="match status" value="2"/>
</dbReference>
<dbReference type="Proteomes" id="UP000092461">
    <property type="component" value="Unassembled WGS sequence"/>
</dbReference>
<dbReference type="VEuPathDB" id="VectorBase:LLONM1_006516"/>
<reference evidence="2" key="1">
    <citation type="submission" date="2020-05" db="UniProtKB">
        <authorList>
            <consortium name="EnsemblMetazoa"/>
        </authorList>
    </citation>
    <scope>IDENTIFICATION</scope>
    <source>
        <strain evidence="2">Jacobina</strain>
    </source>
</reference>
<dbReference type="VEuPathDB" id="VectorBase:LLOJ001422"/>
<dbReference type="VEuPathDB" id="VectorBase:LLONM1_000701"/>
<organism evidence="2 3">
    <name type="scientific">Lutzomyia longipalpis</name>
    <name type="common">Sand fly</name>
    <dbReference type="NCBI Taxonomy" id="7200"/>
    <lineage>
        <taxon>Eukaryota</taxon>
        <taxon>Metazoa</taxon>
        <taxon>Ecdysozoa</taxon>
        <taxon>Arthropoda</taxon>
        <taxon>Hexapoda</taxon>
        <taxon>Insecta</taxon>
        <taxon>Pterygota</taxon>
        <taxon>Neoptera</taxon>
        <taxon>Endopterygota</taxon>
        <taxon>Diptera</taxon>
        <taxon>Nematocera</taxon>
        <taxon>Psychodoidea</taxon>
        <taxon>Psychodidae</taxon>
        <taxon>Lutzomyia</taxon>
        <taxon>Lutzomyia</taxon>
    </lineage>
</organism>
<keyword evidence="3" id="KW-1185">Reference proteome</keyword>
<dbReference type="InterPro" id="IPR015897">
    <property type="entry name" value="CHK_kinase-like"/>
</dbReference>
<accession>A0A1B0CBC3</accession>
<dbReference type="AlphaFoldDB" id="A0A1B0CBC3"/>
<evidence type="ECO:0000313" key="3">
    <source>
        <dbReference type="Proteomes" id="UP000092461"/>
    </source>
</evidence>
<dbReference type="SUPFAM" id="SSF56112">
    <property type="entry name" value="Protein kinase-like (PK-like)"/>
    <property type="match status" value="2"/>
</dbReference>
<feature type="domain" description="CHK kinase-like" evidence="1">
    <location>
        <begin position="1"/>
        <end position="194"/>
    </location>
</feature>
<proteinExistence type="predicted"/>
<name>A0A1B0CBC3_LUTLO</name>
<feature type="domain" description="CHK kinase-like" evidence="1">
    <location>
        <begin position="391"/>
        <end position="586"/>
    </location>
</feature>
<evidence type="ECO:0000313" key="2">
    <source>
        <dbReference type="EnsemblMetazoa" id="LLOJ001422-PA"/>
    </source>
</evidence>
<sequence>MEDLAEFGYKMADRLLLLNYDQCSLVLKKLGEMHGSSLVLGEEDPSSMNAYDQGILEGSIDDPGNAQKCLSNNFPTLCEIVKTWPGYEEISKKLDAMNPRIWEYFYECTKRDNDGYRVLNHGDFWINNFLFKNDESTGKPIDCIFVDLQFSYYTSPAHDLQYFFNTSPTVEIRENQREELLRVYYGAFKKTLESLKYQKIPTFDDLLVEMKKREMYGFFALIYVQSMVLMERQSEEGSGIEGLTNKESAMDMIKIMFTGNRNIHRFTNMIVPECIDREFFVNVLKSGLKKQDFDLIKYDIELGCAPGDNYCSTIYRVVISYREDREKKVQCIVKFILNDGAGKAMMERTHVYEKEVGMLSKNLPKLTKLAGGTQFGPMFYHTINDENGKIIVMEDLGETGYKMANRQLLLDYDQCALVLKKLGELHGTSLVLGEEDPSCVDMYDQALLEGSVDDPGIVQMCLGSHFNILCDIVKTWPGYEEISKKLDAMNPKIWELLYASTKRDKDQFRVLNHGDFWINNFLFKNDESTGKPIDCIFVDLQFSYYTSPAHDLQYFFNTSPTAEIRENQREELLRVYYGAFKKTLESLKYPKIPTFDDLLVEMKKREMYGFFALVYIQPAVLMERQSEQGSGIEGLVNEEAAKEIIKIMFSGKRFTEVLKSSIKRFDKVGLFDI</sequence>
<dbReference type="PANTHER" id="PTHR11012">
    <property type="entry name" value="PROTEIN KINASE-LIKE DOMAIN-CONTAINING"/>
    <property type="match status" value="1"/>
</dbReference>
<protein>
    <recommendedName>
        <fullName evidence="1">CHK kinase-like domain-containing protein</fullName>
    </recommendedName>
</protein>
<dbReference type="EnsemblMetazoa" id="LLOJ001422-RA">
    <property type="protein sequence ID" value="LLOJ001422-PA"/>
    <property type="gene ID" value="LLOJ001422"/>
</dbReference>
<dbReference type="PANTHER" id="PTHR11012:SF56">
    <property type="entry name" value="CHK KINASE-LIKE DOMAIN-CONTAINING PROTEIN-RELATED"/>
    <property type="match status" value="1"/>
</dbReference>
<dbReference type="Gene3D" id="3.90.1200.10">
    <property type="match status" value="2"/>
</dbReference>
<dbReference type="InterPro" id="IPR004119">
    <property type="entry name" value="EcKL"/>
</dbReference>
<dbReference type="InterPro" id="IPR011009">
    <property type="entry name" value="Kinase-like_dom_sf"/>
</dbReference>